<reference evidence="5 6" key="1">
    <citation type="journal article" date="2011" name="Proc. Natl. Acad. Sci. U.S.A.">
        <title>Evolutionary erosion of yeast sex chromosomes by mating-type switching accidents.</title>
        <authorList>
            <person name="Gordon J.L."/>
            <person name="Armisen D."/>
            <person name="Proux-Wera E."/>
            <person name="Oheigeartaigh S.S."/>
            <person name="Byrne K.P."/>
            <person name="Wolfe K.H."/>
        </authorList>
    </citation>
    <scope>NUCLEOTIDE SEQUENCE [LARGE SCALE GENOMIC DNA]</scope>
    <source>
        <strain evidence="6">ATCC 34711 / CBS 6284 / DSM 70876 / NBRC 10599 / NRRL Y-10934 / UCD 77-7</strain>
    </source>
</reference>
<feature type="chain" id="PRO_5003660217" description="WSC domain-containing protein" evidence="3">
    <location>
        <begin position="22"/>
        <end position="732"/>
    </location>
</feature>
<dbReference type="PROSITE" id="PS51212">
    <property type="entry name" value="WSC"/>
    <property type="match status" value="1"/>
</dbReference>
<feature type="region of interest" description="Disordered" evidence="1">
    <location>
        <begin position="651"/>
        <end position="676"/>
    </location>
</feature>
<feature type="domain" description="WSC" evidence="4">
    <location>
        <begin position="19"/>
        <end position="110"/>
    </location>
</feature>
<dbReference type="AlphaFoldDB" id="I2H4A0"/>
<feature type="signal peptide" evidence="3">
    <location>
        <begin position="1"/>
        <end position="21"/>
    </location>
</feature>
<dbReference type="OrthoDB" id="2537459at2759"/>
<name>I2H4A0_HENB6</name>
<gene>
    <name evidence="5" type="primary">TBLA0E01430</name>
    <name evidence="5" type="ORF">TBLA_0E01430</name>
</gene>
<evidence type="ECO:0000313" key="6">
    <source>
        <dbReference type="Proteomes" id="UP000002866"/>
    </source>
</evidence>
<dbReference type="Pfam" id="PF01822">
    <property type="entry name" value="WSC"/>
    <property type="match status" value="1"/>
</dbReference>
<dbReference type="SMART" id="SM00321">
    <property type="entry name" value="WSC"/>
    <property type="match status" value="1"/>
</dbReference>
<keyword evidence="2" id="KW-0472">Membrane</keyword>
<evidence type="ECO:0000256" key="2">
    <source>
        <dbReference type="SAM" id="Phobius"/>
    </source>
</evidence>
<dbReference type="KEGG" id="tbl:TBLA_0E01430"/>
<proteinExistence type="predicted"/>
<keyword evidence="2" id="KW-1133">Transmembrane helix</keyword>
<feature type="region of interest" description="Disordered" evidence="1">
    <location>
        <begin position="275"/>
        <end position="295"/>
    </location>
</feature>
<evidence type="ECO:0000259" key="4">
    <source>
        <dbReference type="PROSITE" id="PS51212"/>
    </source>
</evidence>
<keyword evidence="2" id="KW-0812">Transmembrane</keyword>
<evidence type="ECO:0000256" key="3">
    <source>
        <dbReference type="SAM" id="SignalP"/>
    </source>
</evidence>
<dbReference type="GeneID" id="14496195"/>
<dbReference type="eggNOG" id="KOG4157">
    <property type="taxonomic scope" value="Eukaryota"/>
</dbReference>
<dbReference type="HOGENOM" id="CLU_378633_0_0_1"/>
<dbReference type="RefSeq" id="XP_004180721.1">
    <property type="nucleotide sequence ID" value="XM_004180673.1"/>
</dbReference>
<organism evidence="5 6">
    <name type="scientific">Henningerozyma blattae (strain ATCC 34711 / CBS 6284 / DSM 70876 / NBRC 10599 / NRRL Y-10934 / UCD 77-7)</name>
    <name type="common">Yeast</name>
    <name type="synonym">Tetrapisispora blattae</name>
    <dbReference type="NCBI Taxonomy" id="1071380"/>
    <lineage>
        <taxon>Eukaryota</taxon>
        <taxon>Fungi</taxon>
        <taxon>Dikarya</taxon>
        <taxon>Ascomycota</taxon>
        <taxon>Saccharomycotina</taxon>
        <taxon>Saccharomycetes</taxon>
        <taxon>Saccharomycetales</taxon>
        <taxon>Saccharomycetaceae</taxon>
        <taxon>Henningerozyma</taxon>
    </lineage>
</organism>
<protein>
    <recommendedName>
        <fullName evidence="4">WSC domain-containing protein</fullName>
    </recommendedName>
</protein>
<keyword evidence="6" id="KW-1185">Reference proteome</keyword>
<dbReference type="EMBL" id="HE806320">
    <property type="protein sequence ID" value="CCH61202.1"/>
    <property type="molecule type" value="Genomic_DNA"/>
</dbReference>
<feature type="compositionally biased region" description="Low complexity" evidence="1">
    <location>
        <begin position="152"/>
        <end position="169"/>
    </location>
</feature>
<dbReference type="InParanoid" id="I2H4A0"/>
<evidence type="ECO:0000313" key="5">
    <source>
        <dbReference type="EMBL" id="CCH61202.1"/>
    </source>
</evidence>
<feature type="region of interest" description="Disordered" evidence="1">
    <location>
        <begin position="152"/>
        <end position="213"/>
    </location>
</feature>
<dbReference type="STRING" id="1071380.I2H4A0"/>
<evidence type="ECO:0000256" key="1">
    <source>
        <dbReference type="SAM" id="MobiDB-lite"/>
    </source>
</evidence>
<accession>I2H4A0</accession>
<dbReference type="Proteomes" id="UP000002866">
    <property type="component" value="Chromosome 5"/>
</dbReference>
<feature type="compositionally biased region" description="Polar residues" evidence="1">
    <location>
        <begin position="186"/>
        <end position="213"/>
    </location>
</feature>
<sequence>MKILSPYFLCLLVIIIQNVYADGTCYSSNSGSTGSYFSIYQTHMTCSTTCSGYAYAIVQGNNCWCSNNKPDEASQLSDAACNYQCPGYNNEACGSKTLNAFTYIQLKDVGVQETTVWGDVTKSSYDIQTSSEAESTTDISSWVSSAITSASQGYDSDTLTTSLSQQETSTESEKSTSETQIPPHLSTKNQLSTTNTRSSAQSTAETNVYQSSKTGDQVDWSQINWSTYDWSSIFESDEEFTSTSTNSPFSHVFPSTISISVTTTHSMKYAKTSTGTTDYSIKSSPSVSDGTSAQKTTSRTVTLPSSLLLTTSVDQYSSIDEIASSQLEDSMSTILVLPSSTYINELSSSTKKLIINEDIITFTSSFLSLPSNIATTSVLLSSSDTSTDENVLRESSSIATKESTLSSTYTSTSSSTTSSFVSKDFASSSSFSTRSSISSSSKSSKSLGSSIVKLHSHSVSKKLSSTAFISSSTNFKSSSTSSSTSSSSSTSKTTSSVSFSDQQKKLTSSLSSISSKTQQLSTITLLSTAVIESIITDDNNPLHVRTVSVTTVYTIPTAIIPQNNNVNANNSNGKNSFWQSPGKITGTFVVVGIVVCAIIVVAIYLFLRPKNSQADPEKHLSTLKVPSGPFNHYAVDPFMTPINRHSYQFSSSSSSPVAPMTEKHRQSSNIRSPSQAYFADENSDSTRYSQMLWDQRLDPHQVLNHLEFDNSNASFADDVDYSRKVIRILDEN</sequence>
<dbReference type="InterPro" id="IPR002889">
    <property type="entry name" value="WSC_carb-bd"/>
</dbReference>
<dbReference type="FunCoup" id="I2H4A0">
    <property type="interactions" value="57"/>
</dbReference>
<keyword evidence="3" id="KW-0732">Signal</keyword>
<feature type="transmembrane region" description="Helical" evidence="2">
    <location>
        <begin position="584"/>
        <end position="607"/>
    </location>
</feature>
<feature type="region of interest" description="Disordered" evidence="1">
    <location>
        <begin position="472"/>
        <end position="495"/>
    </location>
</feature>